<dbReference type="OrthoDB" id="222550at2"/>
<keyword evidence="1" id="KW-1133">Transmembrane helix</keyword>
<evidence type="ECO:0000256" key="1">
    <source>
        <dbReference type="SAM" id="Phobius"/>
    </source>
</evidence>
<accession>A0A1U9NJT6</accession>
<keyword evidence="1" id="KW-0472">Membrane</keyword>
<proteinExistence type="predicted"/>
<gene>
    <name evidence="2" type="ORF">STSP2_01358</name>
</gene>
<sequence length="520" mass="56616">MPFAGEQIAVNDILAGDKSLGDAADALIAGTDLKDNDLDGLKEHSKESESMWASDDPVDSLTFQLESSQELETVFVYNYNHPYLTGSGIKTADVQVWQDGSWKTVKKGFELEPAQGSEDYDMPSVIELEPVKTDKVRFANLITFNDAAPIGLSEVAFYKVRGPEAILISPEDDAKLRVSDSITLSWAPGRNAQQHEIHIGDSPDTLESMGTLETESAIVNGLERGKKYYWRVDSIDEQDNAHASRIRSFQLAGDIVGHWVFDGLEDGFAPDAVGERDAELSGNASIAPDAGKYWSALKLDGKSSAKILPLNLESDGVTITGWIKATEKPSGVTGLMMTRDAGTVAGINLLGSELRYHWDQGNWDWGSGLDIPTGQWTFVALVVQPQQATLYMHDGNEMQSSVHMGPHSAEEFYGDFGLGLDPGRNDRYFTGLMDDVRVYDYSLKPNEVESVCKNESMPSTGELAVVGVERSKLEPMSEQAGDTGEQSADDKNNMLPVLTIVGIIAGIGIFSAFVKRGKSD</sequence>
<feature type="transmembrane region" description="Helical" evidence="1">
    <location>
        <begin position="494"/>
        <end position="514"/>
    </location>
</feature>
<dbReference type="Proteomes" id="UP000189674">
    <property type="component" value="Chromosome"/>
</dbReference>
<dbReference type="STRING" id="1936003.STSP2_01358"/>
<keyword evidence="3" id="KW-1185">Reference proteome</keyword>
<dbReference type="AlphaFoldDB" id="A0A1U9NJT6"/>
<dbReference type="Pfam" id="PF13385">
    <property type="entry name" value="Laminin_G_3"/>
    <property type="match status" value="1"/>
</dbReference>
<dbReference type="InterPro" id="IPR013320">
    <property type="entry name" value="ConA-like_dom_sf"/>
</dbReference>
<dbReference type="KEGG" id="alus:STSP2_01358"/>
<keyword evidence="1" id="KW-0812">Transmembrane</keyword>
<evidence type="ECO:0000313" key="3">
    <source>
        <dbReference type="Proteomes" id="UP000189674"/>
    </source>
</evidence>
<protein>
    <recommendedName>
        <fullName evidence="4">LamG-like jellyroll fold domain-containing protein</fullName>
    </recommendedName>
</protein>
<name>A0A1U9NJT6_9BACT</name>
<dbReference type="EMBL" id="CP019791">
    <property type="protein sequence ID" value="AQT68203.1"/>
    <property type="molecule type" value="Genomic_DNA"/>
</dbReference>
<reference evidence="3" key="1">
    <citation type="submission" date="2017-02" db="EMBL/GenBank/DDBJ databases">
        <title>Comparative genomics and description of representatives of a novel lineage of planctomycetes thriving in anoxic sediments.</title>
        <authorList>
            <person name="Spring S."/>
            <person name="Bunk B."/>
            <person name="Sproer C."/>
        </authorList>
    </citation>
    <scope>NUCLEOTIDE SEQUENCE [LARGE SCALE GENOMIC DNA]</scope>
    <source>
        <strain evidence="3">ST-NAGAB-D1</strain>
    </source>
</reference>
<dbReference type="RefSeq" id="WP_146660992.1">
    <property type="nucleotide sequence ID" value="NZ_CP019791.1"/>
</dbReference>
<evidence type="ECO:0008006" key="4">
    <source>
        <dbReference type="Google" id="ProtNLM"/>
    </source>
</evidence>
<dbReference type="InterPro" id="IPR013783">
    <property type="entry name" value="Ig-like_fold"/>
</dbReference>
<dbReference type="Gene3D" id="2.60.120.200">
    <property type="match status" value="1"/>
</dbReference>
<evidence type="ECO:0000313" key="2">
    <source>
        <dbReference type="EMBL" id="AQT68203.1"/>
    </source>
</evidence>
<dbReference type="Gene3D" id="2.60.40.10">
    <property type="entry name" value="Immunoglobulins"/>
    <property type="match status" value="1"/>
</dbReference>
<dbReference type="Gene3D" id="2.60.120.260">
    <property type="entry name" value="Galactose-binding domain-like"/>
    <property type="match status" value="1"/>
</dbReference>
<organism evidence="2 3">
    <name type="scientific">Anaerohalosphaera lusitana</name>
    <dbReference type="NCBI Taxonomy" id="1936003"/>
    <lineage>
        <taxon>Bacteria</taxon>
        <taxon>Pseudomonadati</taxon>
        <taxon>Planctomycetota</taxon>
        <taxon>Phycisphaerae</taxon>
        <taxon>Sedimentisphaerales</taxon>
        <taxon>Anaerohalosphaeraceae</taxon>
        <taxon>Anaerohalosphaera</taxon>
    </lineage>
</organism>
<dbReference type="SUPFAM" id="SSF49899">
    <property type="entry name" value="Concanavalin A-like lectins/glucanases"/>
    <property type="match status" value="1"/>
</dbReference>